<evidence type="ECO:0000313" key="1">
    <source>
        <dbReference type="EMBL" id="CAB4164027.1"/>
    </source>
</evidence>
<reference evidence="3" key="1">
    <citation type="submission" date="2020-05" db="EMBL/GenBank/DDBJ databases">
        <authorList>
            <person name="Chiriac C."/>
            <person name="Salcher M."/>
            <person name="Ghai R."/>
            <person name="Kavagutti S V."/>
        </authorList>
    </citation>
    <scope>NUCLEOTIDE SEQUENCE</scope>
</reference>
<dbReference type="EMBL" id="LR797099">
    <property type="protein sequence ID" value="CAB4187037.1"/>
    <property type="molecule type" value="Genomic_DNA"/>
</dbReference>
<sequence length="385" mass="45368">MLGNRNLIVDTHCEIYFQLKTRADSIFWNFKEHVTSGKLIPNAVYIIGREQLRLNAELVRQLVTDGVIDVIFSNPHEGSTTIKGHLLQYGILDLVEARKISVITGGDQEPEWNCLHYDLFLTRILHYKENLNAIQQYKDLYTNDRPYKFLFLNGRARPHRKYLLERFRVSGLLDQAIWSNLDPRNGLDKNGHETNSLSFIHNGVDLIQQSLPVKYLDPKYEVTLYSNRVGKSTNSGFVKNDLFNNTWGDIYLKTEPYADTYFSLVTETVYLYPYSFRTEKIWKPVSIGHPFIVIANRGYYKDLHNLGFKTFEHLIDESFDQIDNDQQRIERTAEIIEYLCRQDLASFLSESQEVCKYNQQHFVEMAFRTQQEFPERFDQFTKQYY</sequence>
<evidence type="ECO:0000313" key="3">
    <source>
        <dbReference type="EMBL" id="CAB4187037.1"/>
    </source>
</evidence>
<dbReference type="EMBL" id="LR796758">
    <property type="protein sequence ID" value="CAB4164027.1"/>
    <property type="molecule type" value="Genomic_DNA"/>
</dbReference>
<evidence type="ECO:0000313" key="2">
    <source>
        <dbReference type="EMBL" id="CAB4165733.1"/>
    </source>
</evidence>
<evidence type="ECO:0000313" key="4">
    <source>
        <dbReference type="EMBL" id="CAB4221160.1"/>
    </source>
</evidence>
<name>A0A6J5QWV0_9CAUD</name>
<protein>
    <submittedName>
        <fullName evidence="3">Uncharacterized protein</fullName>
    </submittedName>
</protein>
<dbReference type="EMBL" id="LR797502">
    <property type="protein sequence ID" value="CAB4221160.1"/>
    <property type="molecule type" value="Genomic_DNA"/>
</dbReference>
<dbReference type="EMBL" id="LR796776">
    <property type="protein sequence ID" value="CAB4165733.1"/>
    <property type="molecule type" value="Genomic_DNA"/>
</dbReference>
<accession>A0A6J5QWV0</accession>
<organism evidence="3">
    <name type="scientific">uncultured Caudovirales phage</name>
    <dbReference type="NCBI Taxonomy" id="2100421"/>
    <lineage>
        <taxon>Viruses</taxon>
        <taxon>Duplodnaviria</taxon>
        <taxon>Heunggongvirae</taxon>
        <taxon>Uroviricota</taxon>
        <taxon>Caudoviricetes</taxon>
        <taxon>Peduoviridae</taxon>
        <taxon>Maltschvirus</taxon>
        <taxon>Maltschvirus maltsch</taxon>
    </lineage>
</organism>
<gene>
    <name evidence="3" type="ORF">UFOVP1146_383</name>
    <name evidence="4" type="ORF">UFOVP1638_182</name>
    <name evidence="1" type="ORF">UFOVP812_296</name>
    <name evidence="2" type="ORF">UFOVP818_269</name>
</gene>
<proteinExistence type="predicted"/>